<dbReference type="Proteomes" id="UP001303046">
    <property type="component" value="Unassembled WGS sequence"/>
</dbReference>
<accession>A0ABR1E1E1</accession>
<comment type="caution">
    <text evidence="1">The sequence shown here is derived from an EMBL/GenBank/DDBJ whole genome shotgun (WGS) entry which is preliminary data.</text>
</comment>
<keyword evidence="2" id="KW-1185">Reference proteome</keyword>
<organism evidence="1 2">
    <name type="scientific">Necator americanus</name>
    <name type="common">Human hookworm</name>
    <dbReference type="NCBI Taxonomy" id="51031"/>
    <lineage>
        <taxon>Eukaryota</taxon>
        <taxon>Metazoa</taxon>
        <taxon>Ecdysozoa</taxon>
        <taxon>Nematoda</taxon>
        <taxon>Chromadorea</taxon>
        <taxon>Rhabditida</taxon>
        <taxon>Rhabditina</taxon>
        <taxon>Rhabditomorpha</taxon>
        <taxon>Strongyloidea</taxon>
        <taxon>Ancylostomatidae</taxon>
        <taxon>Bunostominae</taxon>
        <taxon>Necator</taxon>
    </lineage>
</organism>
<dbReference type="EMBL" id="JAVFWL010000005">
    <property type="protein sequence ID" value="KAK6756348.1"/>
    <property type="molecule type" value="Genomic_DNA"/>
</dbReference>
<name>A0ABR1E1E1_NECAM</name>
<protein>
    <submittedName>
        <fullName evidence="1">Uncharacterized protein</fullName>
    </submittedName>
</protein>
<evidence type="ECO:0000313" key="1">
    <source>
        <dbReference type="EMBL" id="KAK6756348.1"/>
    </source>
</evidence>
<gene>
    <name evidence="1" type="primary">Necator_chrV.g19430</name>
    <name evidence="1" type="ORF">RB195_014638</name>
</gene>
<reference evidence="1 2" key="1">
    <citation type="submission" date="2023-08" db="EMBL/GenBank/DDBJ databases">
        <title>A Necator americanus chromosomal reference genome.</title>
        <authorList>
            <person name="Ilik V."/>
            <person name="Petrzelkova K.J."/>
            <person name="Pardy F."/>
            <person name="Fuh T."/>
            <person name="Niatou-Singa F.S."/>
            <person name="Gouil Q."/>
            <person name="Baker L."/>
            <person name="Ritchie M.E."/>
            <person name="Jex A.R."/>
            <person name="Gazzola D."/>
            <person name="Li H."/>
            <person name="Toshio Fujiwara R."/>
            <person name="Zhan B."/>
            <person name="Aroian R.V."/>
            <person name="Pafco B."/>
            <person name="Schwarz E.M."/>
        </authorList>
    </citation>
    <scope>NUCLEOTIDE SEQUENCE [LARGE SCALE GENOMIC DNA]</scope>
    <source>
        <strain evidence="1 2">Aroian</strain>
        <tissue evidence="1">Whole animal</tissue>
    </source>
</reference>
<evidence type="ECO:0000313" key="2">
    <source>
        <dbReference type="Proteomes" id="UP001303046"/>
    </source>
</evidence>
<proteinExistence type="predicted"/>
<sequence>MAANSKRNRRNALEFRTRIECAQKQQLLNVPAERWLIEISKQNITGRLQLADMACGAIKFACVPNQSSYWNILSGKLRFNMPRFKDSRTWAISYR</sequence>